<feature type="non-terminal residue" evidence="2">
    <location>
        <position position="192"/>
    </location>
</feature>
<gene>
    <name evidence="2" type="primary">nodC</name>
</gene>
<dbReference type="AlphaFoldDB" id="S6CVE4"/>
<feature type="region of interest" description="Disordered" evidence="1">
    <location>
        <begin position="40"/>
        <end position="77"/>
    </location>
</feature>
<organism evidence="2">
    <name type="scientific">Bradyrhizobium sp. STM 7375</name>
    <dbReference type="NCBI Taxonomy" id="1230988"/>
    <lineage>
        <taxon>Bacteria</taxon>
        <taxon>Pseudomonadati</taxon>
        <taxon>Pseudomonadota</taxon>
        <taxon>Alphaproteobacteria</taxon>
        <taxon>Hyphomicrobiales</taxon>
        <taxon>Nitrobacteraceae</taxon>
        <taxon>Bradyrhizobium</taxon>
    </lineage>
</organism>
<feature type="non-terminal residue" evidence="2">
    <location>
        <position position="1"/>
    </location>
</feature>
<evidence type="ECO:0000256" key="1">
    <source>
        <dbReference type="SAM" id="MobiDB-lite"/>
    </source>
</evidence>
<reference evidence="2" key="1">
    <citation type="journal article" date="2013" name="PLoS ONE">
        <title>Burkholderia species are the most common and preferred nodulating symbionts of the Piptadenia group (tribe Mimoseae).</title>
        <authorList>
            <person name="Bournaud C."/>
            <person name="De Faria S.M."/>
            <person name="dos Santos M."/>
            <person name="Tisseyre P."/>
            <person name="Silva M."/>
            <person name="Gross E."/>
            <person name="James E.K."/>
            <person name="Prin Y."/>
            <person name="Moulin L."/>
        </authorList>
    </citation>
    <scope>NUCLEOTIDE SEQUENCE</scope>
    <source>
        <strain evidence="2">STM 7375</strain>
    </source>
</reference>
<name>S6CVE4_9BRAD</name>
<accession>S6CVE4</accession>
<protein>
    <submittedName>
        <fullName evidence="2">Chitooligosaccharide synthase</fullName>
    </submittedName>
</protein>
<sequence length="192" mass="21058">AFRCRHVLLRPMCHVSSLGARLASRSIRSPILSWEAERFRRGSPSNDPHAQGGISNGIRPGRDRSNSRPGQPWAISTPATPLGAQYLPGHVACITPAARARWLSDARRYRAKSWPVTSRPVITGCARTAPNRRLCTLVDGIDDCSNDNGPLQCGSPSCSRIAVSRLRAPHTDQYLSLTSFEGVCALYLEQQR</sequence>
<dbReference type="EMBL" id="HE983783">
    <property type="protein sequence ID" value="CCM09534.1"/>
    <property type="molecule type" value="Genomic_DNA"/>
</dbReference>
<proteinExistence type="predicted"/>
<evidence type="ECO:0000313" key="2">
    <source>
        <dbReference type="EMBL" id="CCM09534.1"/>
    </source>
</evidence>